<protein>
    <submittedName>
        <fullName evidence="1">Uncharacterized protein</fullName>
    </submittedName>
</protein>
<reference evidence="1 2" key="1">
    <citation type="submission" date="2012-06" db="EMBL/GenBank/DDBJ databases">
        <title>Complete sequence of Thiocystis violascens DSM 198.</title>
        <authorList>
            <consortium name="US DOE Joint Genome Institute"/>
            <person name="Lucas S."/>
            <person name="Han J."/>
            <person name="Lapidus A."/>
            <person name="Cheng J.-F."/>
            <person name="Goodwin L."/>
            <person name="Pitluck S."/>
            <person name="Peters L."/>
            <person name="Ovchinnikova G."/>
            <person name="Teshima H."/>
            <person name="Detter J.C."/>
            <person name="Han C."/>
            <person name="Tapia R."/>
            <person name="Land M."/>
            <person name="Hauser L."/>
            <person name="Kyrpides N."/>
            <person name="Ivanova N."/>
            <person name="Pagani I."/>
            <person name="Vogl K."/>
            <person name="Liu Z."/>
            <person name="Frigaard N.-U."/>
            <person name="Bryant D."/>
            <person name="Woyke T."/>
        </authorList>
    </citation>
    <scope>NUCLEOTIDE SEQUENCE [LARGE SCALE GENOMIC DNA]</scope>
    <source>
        <strain evidence="2">ATCC 17096 / DSM 198 / 6111</strain>
    </source>
</reference>
<dbReference type="RefSeq" id="WP_014780573.1">
    <property type="nucleotide sequence ID" value="NC_018012.1"/>
</dbReference>
<evidence type="ECO:0000313" key="1">
    <source>
        <dbReference type="EMBL" id="AFL76197.1"/>
    </source>
</evidence>
<dbReference type="KEGG" id="tvi:Thivi_4394"/>
<gene>
    <name evidence="1" type="ordered locus">Thivi_4394</name>
</gene>
<keyword evidence="2" id="KW-1185">Reference proteome</keyword>
<name>I3YGS9_THIV6</name>
<dbReference type="AlphaFoldDB" id="I3YGS9"/>
<dbReference type="Proteomes" id="UP000006062">
    <property type="component" value="Chromosome"/>
</dbReference>
<organism evidence="1 2">
    <name type="scientific">Thiocystis violascens (strain ATCC 17096 / DSM 198 / 6111)</name>
    <name type="common">Chromatium violascens</name>
    <dbReference type="NCBI Taxonomy" id="765911"/>
    <lineage>
        <taxon>Bacteria</taxon>
        <taxon>Pseudomonadati</taxon>
        <taxon>Pseudomonadota</taxon>
        <taxon>Gammaproteobacteria</taxon>
        <taxon>Chromatiales</taxon>
        <taxon>Chromatiaceae</taxon>
        <taxon>Thiocystis</taxon>
    </lineage>
</organism>
<sequence length="89" mass="9853">MSDANTHADLLALGLIVRECPWPLADVCPAPRYPFWQVDDDVTGVPVAFGSDRDAATANALRRLAHLAARRKLTVLQLLDQLRSDRHHA</sequence>
<accession>I3YGS9</accession>
<proteinExistence type="predicted"/>
<dbReference type="EMBL" id="CP003154">
    <property type="protein sequence ID" value="AFL76197.1"/>
    <property type="molecule type" value="Genomic_DNA"/>
</dbReference>
<evidence type="ECO:0000313" key="2">
    <source>
        <dbReference type="Proteomes" id="UP000006062"/>
    </source>
</evidence>
<dbReference type="STRING" id="765911.Thivi_4394"/>
<dbReference type="HOGENOM" id="CLU_2453688_0_0_6"/>